<dbReference type="PRINTS" id="PR00455">
    <property type="entry name" value="HTHTETR"/>
</dbReference>
<dbReference type="PRINTS" id="PR00400">
    <property type="entry name" value="TETREPRESSOR"/>
</dbReference>
<dbReference type="Proteomes" id="UP000289465">
    <property type="component" value="Unassembled WGS sequence"/>
</dbReference>
<dbReference type="OrthoDB" id="5293507at2"/>
<dbReference type="InterPro" id="IPR050109">
    <property type="entry name" value="HTH-type_TetR-like_transc_reg"/>
</dbReference>
<feature type="DNA-binding region" description="H-T-H motif" evidence="6">
    <location>
        <begin position="26"/>
        <end position="45"/>
    </location>
</feature>
<dbReference type="RefSeq" id="WP_129244787.1">
    <property type="nucleotide sequence ID" value="NZ_UFQC01000035.1"/>
</dbReference>
<dbReference type="NCBIfam" id="NF010319">
    <property type="entry name" value="PRK13756.1"/>
    <property type="match status" value="1"/>
</dbReference>
<dbReference type="InterPro" id="IPR003012">
    <property type="entry name" value="Tet_transcr_reg_TetR"/>
</dbReference>
<dbReference type="EMBL" id="UFQC01000035">
    <property type="protein sequence ID" value="SSW72203.1"/>
    <property type="molecule type" value="Genomic_DNA"/>
</dbReference>
<dbReference type="PROSITE" id="PS01081">
    <property type="entry name" value="HTH_TETR_1"/>
    <property type="match status" value="1"/>
</dbReference>
<protein>
    <submittedName>
        <fullName evidence="8">Tetracycline repressor protein class A from transposon 1721</fullName>
    </submittedName>
</protein>
<dbReference type="PANTHER" id="PTHR30055">
    <property type="entry name" value="HTH-TYPE TRANSCRIPTIONAL REGULATOR RUTR"/>
    <property type="match status" value="1"/>
</dbReference>
<keyword evidence="5" id="KW-0804">Transcription</keyword>
<evidence type="ECO:0000256" key="5">
    <source>
        <dbReference type="ARBA" id="ARBA00023163"/>
    </source>
</evidence>
<dbReference type="Pfam" id="PF00440">
    <property type="entry name" value="TetR_N"/>
    <property type="match status" value="1"/>
</dbReference>
<dbReference type="InterPro" id="IPR009057">
    <property type="entry name" value="Homeodomain-like_sf"/>
</dbReference>
<dbReference type="SUPFAM" id="SSF48498">
    <property type="entry name" value="Tetracyclin repressor-like, C-terminal domain"/>
    <property type="match status" value="1"/>
</dbReference>
<dbReference type="GO" id="GO:0046677">
    <property type="term" value="P:response to antibiotic"/>
    <property type="evidence" value="ECO:0007669"/>
    <property type="project" value="InterPro"/>
</dbReference>
<keyword evidence="4 6" id="KW-0238">DNA-binding</keyword>
<dbReference type="GO" id="GO:0000976">
    <property type="term" value="F:transcription cis-regulatory region binding"/>
    <property type="evidence" value="ECO:0007669"/>
    <property type="project" value="TreeGrafter"/>
</dbReference>
<evidence type="ECO:0000313" key="8">
    <source>
        <dbReference type="EMBL" id="SSW72203.1"/>
    </source>
</evidence>
<dbReference type="GO" id="GO:0045892">
    <property type="term" value="P:negative regulation of DNA-templated transcription"/>
    <property type="evidence" value="ECO:0007669"/>
    <property type="project" value="InterPro"/>
</dbReference>
<reference evidence="8 9" key="1">
    <citation type="submission" date="2018-07" db="EMBL/GenBank/DDBJ databases">
        <authorList>
            <person name="Peeters C."/>
        </authorList>
    </citation>
    <scope>NUCLEOTIDE SEQUENCE [LARGE SCALE GENOMIC DNA]</scope>
    <source>
        <strain evidence="8 9">LMG 30378</strain>
    </source>
</reference>
<organism evidence="8 9">
    <name type="scientific">Achromobacter veterisilvae</name>
    <dbReference type="NCBI Taxonomy" id="2069367"/>
    <lineage>
        <taxon>Bacteria</taxon>
        <taxon>Pseudomonadati</taxon>
        <taxon>Pseudomonadota</taxon>
        <taxon>Betaproteobacteria</taxon>
        <taxon>Burkholderiales</taxon>
        <taxon>Alcaligenaceae</taxon>
        <taxon>Achromobacter</taxon>
    </lineage>
</organism>
<evidence type="ECO:0000313" key="9">
    <source>
        <dbReference type="Proteomes" id="UP000289465"/>
    </source>
</evidence>
<keyword evidence="3" id="KW-0805">Transcription regulation</keyword>
<evidence type="ECO:0000256" key="1">
    <source>
        <dbReference type="ARBA" id="ARBA00002856"/>
    </source>
</evidence>
<gene>
    <name evidence="8" type="primary">tetR</name>
    <name evidence="8" type="ORF">AVE30378_04988</name>
</gene>
<name>A0A446CWH0_9BURK</name>
<dbReference type="Gene3D" id="1.10.10.60">
    <property type="entry name" value="Homeodomain-like"/>
    <property type="match status" value="1"/>
</dbReference>
<feature type="domain" description="HTH tetR-type" evidence="7">
    <location>
        <begin position="3"/>
        <end position="63"/>
    </location>
</feature>
<dbReference type="AlphaFoldDB" id="A0A446CWH0"/>
<keyword evidence="2" id="KW-0678">Repressor</keyword>
<sequence length="197" mass="21341">MAKLQRDAVIASALELLNEVGVDGLTTRRLAERLGVQQPALYWHFKNKQALLDALADAMARSHTQSMPPPGAPWKDFLYANARSFRRSLLAYRDGARIHAGTRPAEPQYDRVEAQLKLLCDAGFKPLQAANALVAIGHYVVGSVMEQQAAEAAAPERADPPTPPPALARAMKALDRQGPDATFEYGLAMMLAGLAPD</sequence>
<comment type="function">
    <text evidence="1">TetR is the repressor of the tetracycline resistance element; its N-terminal region forms a helix-turn-helix structure and binds DNA. Binding of tetracycline to TetR reduces the repressor affinity for the tetracycline resistance gene (tetA) promoter operator sites.</text>
</comment>
<evidence type="ECO:0000256" key="6">
    <source>
        <dbReference type="PROSITE-ProRule" id="PRU00335"/>
    </source>
</evidence>
<dbReference type="InterPro" id="IPR001647">
    <property type="entry name" value="HTH_TetR"/>
</dbReference>
<accession>A0A446CWH0</accession>
<evidence type="ECO:0000256" key="3">
    <source>
        <dbReference type="ARBA" id="ARBA00023015"/>
    </source>
</evidence>
<evidence type="ECO:0000256" key="4">
    <source>
        <dbReference type="ARBA" id="ARBA00023125"/>
    </source>
</evidence>
<evidence type="ECO:0000256" key="2">
    <source>
        <dbReference type="ARBA" id="ARBA00022491"/>
    </source>
</evidence>
<dbReference type="InterPro" id="IPR023772">
    <property type="entry name" value="DNA-bd_HTH_TetR-type_CS"/>
</dbReference>
<dbReference type="InterPro" id="IPR004111">
    <property type="entry name" value="Repressor_TetR_C"/>
</dbReference>
<proteinExistence type="predicted"/>
<dbReference type="PANTHER" id="PTHR30055:SF151">
    <property type="entry name" value="TRANSCRIPTIONAL REGULATORY PROTEIN"/>
    <property type="match status" value="1"/>
</dbReference>
<dbReference type="SUPFAM" id="SSF46689">
    <property type="entry name" value="Homeodomain-like"/>
    <property type="match status" value="1"/>
</dbReference>
<dbReference type="Pfam" id="PF02909">
    <property type="entry name" value="TetR_C_1"/>
    <property type="match status" value="1"/>
</dbReference>
<dbReference type="InterPro" id="IPR036271">
    <property type="entry name" value="Tet_transcr_reg_TetR-rel_C_sf"/>
</dbReference>
<dbReference type="GO" id="GO:0003700">
    <property type="term" value="F:DNA-binding transcription factor activity"/>
    <property type="evidence" value="ECO:0007669"/>
    <property type="project" value="TreeGrafter"/>
</dbReference>
<evidence type="ECO:0000259" key="7">
    <source>
        <dbReference type="PROSITE" id="PS50977"/>
    </source>
</evidence>
<dbReference type="PROSITE" id="PS50977">
    <property type="entry name" value="HTH_TETR_2"/>
    <property type="match status" value="1"/>
</dbReference>
<dbReference type="Gene3D" id="1.10.357.10">
    <property type="entry name" value="Tetracycline Repressor, domain 2"/>
    <property type="match status" value="1"/>
</dbReference>